<keyword evidence="2" id="KW-1185">Reference proteome</keyword>
<dbReference type="Proteomes" id="UP001163046">
    <property type="component" value="Unassembled WGS sequence"/>
</dbReference>
<feature type="non-terminal residue" evidence="1">
    <location>
        <position position="123"/>
    </location>
</feature>
<proteinExistence type="predicted"/>
<evidence type="ECO:0000313" key="2">
    <source>
        <dbReference type="Proteomes" id="UP001163046"/>
    </source>
</evidence>
<protein>
    <submittedName>
        <fullName evidence="1">Uncharacterized protein</fullName>
    </submittedName>
</protein>
<sequence>ETLISLIEHWHFMSAGAVLKGQWSFTNYIGTFYQRKGGNNTFTYGVRTFVHGHLSRRDACRYNIPAARLRCAKRAELPYGYLHTGTPSYLHTGHNVQTTSAAAQQYFTLHTPQLRRPTSLFKT</sequence>
<comment type="caution">
    <text evidence="1">The sequence shown here is derived from an EMBL/GenBank/DDBJ whole genome shotgun (WGS) entry which is preliminary data.</text>
</comment>
<reference evidence="1" key="1">
    <citation type="submission" date="2023-01" db="EMBL/GenBank/DDBJ databases">
        <title>Genome assembly of the deep-sea coral Lophelia pertusa.</title>
        <authorList>
            <person name="Herrera S."/>
            <person name="Cordes E."/>
        </authorList>
    </citation>
    <scope>NUCLEOTIDE SEQUENCE</scope>
    <source>
        <strain evidence="1">USNM1676648</strain>
        <tissue evidence="1">Polyp</tissue>
    </source>
</reference>
<dbReference type="EMBL" id="MU826482">
    <property type="protein sequence ID" value="KAJ7375781.1"/>
    <property type="molecule type" value="Genomic_DNA"/>
</dbReference>
<evidence type="ECO:0000313" key="1">
    <source>
        <dbReference type="EMBL" id="KAJ7375781.1"/>
    </source>
</evidence>
<name>A0A9W9Z5U4_9CNID</name>
<dbReference type="AlphaFoldDB" id="A0A9W9Z5U4"/>
<gene>
    <name evidence="1" type="ORF">OS493_038915</name>
</gene>
<accession>A0A9W9Z5U4</accession>
<organism evidence="1 2">
    <name type="scientific">Desmophyllum pertusum</name>
    <dbReference type="NCBI Taxonomy" id="174260"/>
    <lineage>
        <taxon>Eukaryota</taxon>
        <taxon>Metazoa</taxon>
        <taxon>Cnidaria</taxon>
        <taxon>Anthozoa</taxon>
        <taxon>Hexacorallia</taxon>
        <taxon>Scleractinia</taxon>
        <taxon>Caryophylliina</taxon>
        <taxon>Caryophylliidae</taxon>
        <taxon>Desmophyllum</taxon>
    </lineage>
</organism>